<accession>F8F2V3</accession>
<dbReference type="STRING" id="744872.Spica_1351"/>
<dbReference type="PANTHER" id="PTHR47505">
    <property type="entry name" value="DNA UTILIZATION PROTEIN YHGH"/>
    <property type="match status" value="1"/>
</dbReference>
<sequence>MYKQYLTFLCTGCMNKYIEILGALLRELCFERGCVLCDRPLVEQGEYLYGLCLDCQKELTLDFTIDSRCPHCGRPLISEQTSCMTCRQHESPPQDIALALYPYLGKAKKMLESYKFNKNIQLAWFLVNCLDQAVQYLAGIGYHFDAWVPVPSSPGKLKQKGWDHIITLSLYLDKLRKQKLHRATGANPPEQNMPVITCLERLPSESQKKLHRTERTINLNGKIRCIDVVPKRVLLFDDVMTTGSTLRVCAKALKEGGAELVGTVVLFYD</sequence>
<reference evidence="4" key="1">
    <citation type="journal article" date="2013" name="Stand. Genomic Sci.">
        <title>Genome sequence of the thermophilic fresh-water bacterium Spirochaeta caldaria type strain (H1(T)), reclassification of Spirochaeta caldaria, Spirochaeta stenostrepta, and Spirochaeta zuelzerae in the genus Treponema as Treponema caldaria comb. nov., Treponema stenostrepta comb. nov., and Treponema zuelzerae comb. nov., and emendation of the genus Treponema.</title>
        <authorList>
            <person name="Abt B."/>
            <person name="Goker M."/>
            <person name="Scheuner C."/>
            <person name="Han C."/>
            <person name="Lu M."/>
            <person name="Misra M."/>
            <person name="Lapidus A."/>
            <person name="Nolan M."/>
            <person name="Lucas S."/>
            <person name="Hammon N."/>
            <person name="Deshpande S."/>
            <person name="Cheng J.F."/>
            <person name="Tapia R."/>
            <person name="Goodwin L.A."/>
            <person name="Pitluck S."/>
            <person name="Liolios K."/>
            <person name="Pagani I."/>
            <person name="Ivanova N."/>
            <person name="Mavromatis K."/>
            <person name="Mikhailova N."/>
            <person name="Huntemann M."/>
            <person name="Pati A."/>
            <person name="Chen A."/>
            <person name="Palaniappan K."/>
            <person name="Land M."/>
            <person name="Hauser L."/>
            <person name="Jeffries C.D."/>
            <person name="Rohde M."/>
            <person name="Spring S."/>
            <person name="Gronow S."/>
            <person name="Detter J.C."/>
            <person name="Bristow J."/>
            <person name="Eisen J.A."/>
            <person name="Markowitz V."/>
            <person name="Hugenholtz P."/>
            <person name="Kyrpides N.C."/>
            <person name="Woyke T."/>
            <person name="Klenk H.P."/>
        </authorList>
    </citation>
    <scope>NUCLEOTIDE SEQUENCE</scope>
    <source>
        <strain evidence="4">ATCC 51460 / DSM 7334 / H1</strain>
    </source>
</reference>
<evidence type="ECO:0000256" key="1">
    <source>
        <dbReference type="ARBA" id="ARBA00008007"/>
    </source>
</evidence>
<dbReference type="SUPFAM" id="SSF53271">
    <property type="entry name" value="PRTase-like"/>
    <property type="match status" value="1"/>
</dbReference>
<dbReference type="eggNOG" id="COG1040">
    <property type="taxonomic scope" value="Bacteria"/>
</dbReference>
<dbReference type="InterPro" id="IPR000836">
    <property type="entry name" value="PRTase_dom"/>
</dbReference>
<dbReference type="PANTHER" id="PTHR47505:SF1">
    <property type="entry name" value="DNA UTILIZATION PROTEIN YHGH"/>
    <property type="match status" value="1"/>
</dbReference>
<name>F8F2V3_GRAC1</name>
<keyword evidence="4" id="KW-1185">Reference proteome</keyword>
<keyword evidence="3" id="KW-0328">Glycosyltransferase</keyword>
<comment type="similarity">
    <text evidence="1">Belongs to the ComF/GntX family.</text>
</comment>
<dbReference type="AlphaFoldDB" id="F8F2V3"/>
<evidence type="ECO:0000313" key="4">
    <source>
        <dbReference type="Proteomes" id="UP000000503"/>
    </source>
</evidence>
<organism evidence="3 4">
    <name type="scientific">Gracilinema caldarium (strain ATCC 51460 / DSM 7334 / H1)</name>
    <name type="common">Treponema caldarium</name>
    <dbReference type="NCBI Taxonomy" id="744872"/>
    <lineage>
        <taxon>Bacteria</taxon>
        <taxon>Pseudomonadati</taxon>
        <taxon>Spirochaetota</taxon>
        <taxon>Spirochaetia</taxon>
        <taxon>Spirochaetales</taxon>
        <taxon>Breznakiellaceae</taxon>
        <taxon>Gracilinema</taxon>
    </lineage>
</organism>
<proteinExistence type="inferred from homology"/>
<dbReference type="CDD" id="cd06223">
    <property type="entry name" value="PRTases_typeI"/>
    <property type="match status" value="1"/>
</dbReference>
<dbReference type="KEGG" id="scd:Spica_1351"/>
<dbReference type="HOGENOM" id="CLU_054549_1_1_12"/>
<dbReference type="Gene3D" id="3.40.50.2020">
    <property type="match status" value="1"/>
</dbReference>
<evidence type="ECO:0000259" key="2">
    <source>
        <dbReference type="Pfam" id="PF00156"/>
    </source>
</evidence>
<dbReference type="InterPro" id="IPR029057">
    <property type="entry name" value="PRTase-like"/>
</dbReference>
<protein>
    <submittedName>
        <fullName evidence="3">Phosphoribosyltransferase</fullName>
    </submittedName>
</protein>
<dbReference type="OrthoDB" id="9779910at2"/>
<keyword evidence="3" id="KW-0808">Transferase</keyword>
<dbReference type="EMBL" id="CP002868">
    <property type="protein sequence ID" value="AEJ19497.1"/>
    <property type="molecule type" value="Genomic_DNA"/>
</dbReference>
<feature type="domain" description="Phosphoribosyltransferase" evidence="2">
    <location>
        <begin position="230"/>
        <end position="268"/>
    </location>
</feature>
<gene>
    <name evidence="3" type="ordered locus">Spica_1351</name>
</gene>
<dbReference type="Pfam" id="PF00156">
    <property type="entry name" value="Pribosyltran"/>
    <property type="match status" value="1"/>
</dbReference>
<dbReference type="InterPro" id="IPR051910">
    <property type="entry name" value="ComF/GntX_DNA_util-trans"/>
</dbReference>
<evidence type="ECO:0000313" key="3">
    <source>
        <dbReference type="EMBL" id="AEJ19497.1"/>
    </source>
</evidence>
<dbReference type="Proteomes" id="UP000000503">
    <property type="component" value="Chromosome"/>
</dbReference>
<dbReference type="GO" id="GO:0016757">
    <property type="term" value="F:glycosyltransferase activity"/>
    <property type="evidence" value="ECO:0007669"/>
    <property type="project" value="UniProtKB-KW"/>
</dbReference>